<keyword evidence="1" id="KW-0732">Signal</keyword>
<comment type="caution">
    <text evidence="2">The sequence shown here is derived from an EMBL/GenBank/DDBJ whole genome shotgun (WGS) entry which is preliminary data.</text>
</comment>
<gene>
    <name evidence="2" type="ORF">L596_005208</name>
</gene>
<dbReference type="AlphaFoldDB" id="A0A4U8UY76"/>
<accession>A0A4U8UY76</accession>
<evidence type="ECO:0000256" key="1">
    <source>
        <dbReference type="SAM" id="SignalP"/>
    </source>
</evidence>
<evidence type="ECO:0000313" key="3">
    <source>
        <dbReference type="Proteomes" id="UP000298663"/>
    </source>
</evidence>
<sequence>MLFIQAVVIFAVCAVYEERFSEASEIRSRLFSRGSVNSFFGSRTPEFSRLRKRANYRVYSVNSQNFSTLLNPSNRASPFKRKRSISNAVVETASCDHENLVECAEYDSDEKMCWVTYGGMRCCICTGRLKILRRRKWLLW</sequence>
<name>A0A4U8UY76_STECR</name>
<keyword evidence="3" id="KW-1185">Reference proteome</keyword>
<reference evidence="2 3" key="1">
    <citation type="journal article" date="2015" name="Genome Biol.">
        <title>Comparative genomics of Steinernema reveals deeply conserved gene regulatory networks.</title>
        <authorList>
            <person name="Dillman A.R."/>
            <person name="Macchietto M."/>
            <person name="Porter C.F."/>
            <person name="Rogers A."/>
            <person name="Williams B."/>
            <person name="Antoshechkin I."/>
            <person name="Lee M.M."/>
            <person name="Goodwin Z."/>
            <person name="Lu X."/>
            <person name="Lewis E.E."/>
            <person name="Goodrich-Blair H."/>
            <person name="Stock S.P."/>
            <person name="Adams B.J."/>
            <person name="Sternberg P.W."/>
            <person name="Mortazavi A."/>
        </authorList>
    </citation>
    <scope>NUCLEOTIDE SEQUENCE [LARGE SCALE GENOMIC DNA]</scope>
    <source>
        <strain evidence="2 3">ALL</strain>
    </source>
</reference>
<dbReference type="OrthoDB" id="5837513at2759"/>
<feature type="chain" id="PRO_5020815043" evidence="1">
    <location>
        <begin position="24"/>
        <end position="140"/>
    </location>
</feature>
<reference evidence="2 3" key="2">
    <citation type="journal article" date="2019" name="G3 (Bethesda)">
        <title>Hybrid Assembly of the Genome of the Entomopathogenic Nematode Steinernema carpocapsae Identifies the X-Chromosome.</title>
        <authorList>
            <person name="Serra L."/>
            <person name="Macchietto M."/>
            <person name="Macias-Munoz A."/>
            <person name="McGill C.J."/>
            <person name="Rodriguez I.M."/>
            <person name="Rodriguez B."/>
            <person name="Murad R."/>
            <person name="Mortazavi A."/>
        </authorList>
    </citation>
    <scope>NUCLEOTIDE SEQUENCE [LARGE SCALE GENOMIC DNA]</scope>
    <source>
        <strain evidence="2 3">ALL</strain>
    </source>
</reference>
<dbReference type="EMBL" id="AZBU02000001">
    <property type="protein sequence ID" value="TMS38490.1"/>
    <property type="molecule type" value="Genomic_DNA"/>
</dbReference>
<organism evidence="2 3">
    <name type="scientific">Steinernema carpocapsae</name>
    <name type="common">Entomopathogenic nematode</name>
    <dbReference type="NCBI Taxonomy" id="34508"/>
    <lineage>
        <taxon>Eukaryota</taxon>
        <taxon>Metazoa</taxon>
        <taxon>Ecdysozoa</taxon>
        <taxon>Nematoda</taxon>
        <taxon>Chromadorea</taxon>
        <taxon>Rhabditida</taxon>
        <taxon>Tylenchina</taxon>
        <taxon>Panagrolaimomorpha</taxon>
        <taxon>Strongyloidoidea</taxon>
        <taxon>Steinernematidae</taxon>
        <taxon>Steinernema</taxon>
    </lineage>
</organism>
<evidence type="ECO:0000313" key="2">
    <source>
        <dbReference type="EMBL" id="TMS38490.1"/>
    </source>
</evidence>
<protein>
    <submittedName>
        <fullName evidence="2">Uncharacterized protein</fullName>
    </submittedName>
</protein>
<proteinExistence type="predicted"/>
<dbReference type="Proteomes" id="UP000298663">
    <property type="component" value="Unassembled WGS sequence"/>
</dbReference>
<feature type="signal peptide" evidence="1">
    <location>
        <begin position="1"/>
        <end position="23"/>
    </location>
</feature>